<reference evidence="1" key="1">
    <citation type="submission" date="2014-11" db="EMBL/GenBank/DDBJ databases">
        <authorList>
            <person name="Amaro Gonzalez C."/>
        </authorList>
    </citation>
    <scope>NUCLEOTIDE SEQUENCE</scope>
</reference>
<name>A0A0E9PDW8_ANGAN</name>
<reference evidence="1" key="2">
    <citation type="journal article" date="2015" name="Fish Shellfish Immunol.">
        <title>Early steps in the European eel (Anguilla anguilla)-Vibrio vulnificus interaction in the gills: Role of the RtxA13 toxin.</title>
        <authorList>
            <person name="Callol A."/>
            <person name="Pajuelo D."/>
            <person name="Ebbesson L."/>
            <person name="Teles M."/>
            <person name="MacKenzie S."/>
            <person name="Amaro C."/>
        </authorList>
    </citation>
    <scope>NUCLEOTIDE SEQUENCE</scope>
</reference>
<dbReference type="EMBL" id="GBXM01106524">
    <property type="protein sequence ID" value="JAH02053.1"/>
    <property type="molecule type" value="Transcribed_RNA"/>
</dbReference>
<proteinExistence type="predicted"/>
<organism evidence="1">
    <name type="scientific">Anguilla anguilla</name>
    <name type="common">European freshwater eel</name>
    <name type="synonym">Muraena anguilla</name>
    <dbReference type="NCBI Taxonomy" id="7936"/>
    <lineage>
        <taxon>Eukaryota</taxon>
        <taxon>Metazoa</taxon>
        <taxon>Chordata</taxon>
        <taxon>Craniata</taxon>
        <taxon>Vertebrata</taxon>
        <taxon>Euteleostomi</taxon>
        <taxon>Actinopterygii</taxon>
        <taxon>Neopterygii</taxon>
        <taxon>Teleostei</taxon>
        <taxon>Anguilliformes</taxon>
        <taxon>Anguillidae</taxon>
        <taxon>Anguilla</taxon>
    </lineage>
</organism>
<dbReference type="AlphaFoldDB" id="A0A0E9PDW8"/>
<evidence type="ECO:0000313" key="1">
    <source>
        <dbReference type="EMBL" id="JAH02053.1"/>
    </source>
</evidence>
<sequence>MNNDILKAIKARNTLFLEYRKTREEHFFSESKQLRNKINRKIEKAKKEYFN</sequence>
<dbReference type="EMBL" id="GBXM01090079">
    <property type="protein sequence ID" value="JAH18498.1"/>
    <property type="molecule type" value="Transcribed_RNA"/>
</dbReference>
<protein>
    <submittedName>
        <fullName evidence="1">Uncharacterized protein</fullName>
    </submittedName>
</protein>
<accession>A0A0E9PDW8</accession>